<evidence type="ECO:0000313" key="2">
    <source>
        <dbReference type="Proteomes" id="UP000245626"/>
    </source>
</evidence>
<proteinExistence type="predicted"/>
<protein>
    <submittedName>
        <fullName evidence="1">Uncharacterized protein</fullName>
    </submittedName>
</protein>
<sequence length="1235" mass="133656">MLFSALATTTTTTSKATSSLGSASSMYRNTSSPSGTHTGTSHYELALLTLRIIQPAAILLFVLISLVNQPLKALFSRVFDPSRSTYQQVSIDDENPNRNEPAAVPEPTPVIVPVRSRRRQLTQFLFLALAATYAISATLIILRAVIPPKTWQPDLPLWGALDFQSLGGLLSWSSVAIACLWEERVRGRGSYGRGKAGWATFVGAAIDAALTVLYAIAKGRKALPDTSAWTIAQLSLVVFRLIALYPVLIVALSWDRVRFIRASELASSVPALQAPRALPGGESSSLLQAPGSSTSYGATSNPAAANGQNGGKSLAGSGTQTPNRDPNASMGLSVATQPPPPTFGVFIQRIRVLFPYLWPSKSIKLQSLALVCFIILFAGRFVNFFVPLTLGAVVDDLSQGIPPWTPIFTYAGLKAFQGSGGLLTVVQNFLWLPVEQYSDRQMSMMAFNHLLNLSMAFHTKKKTGEVLRILDRGSAINNFFEYLLFSLTPVFVDIGVAMVYMTRTFSWVIGAALFVVMVLYTWASVRLTTWRTQLRRMANNKDSICRAIHADTLLNYETVKCYSNESYEAERYRSALLDYQKAAYQVIASLNLLNLIQNLVLAFGTLFTIMLVAASVVRGETSSSQFVVFVTYLQQVYSPLSMLGTLYRVVQQNLVDTDKLMGLLEEKTEVKDAPDAKDLVVTDGVIEFQDVRFSYDGRVEALKGLSFKIDRRSSVALVGESGAGKSSVLRLLYRFYDIQSGRILIDGQDISKVTQKSLRKAIGIVPQEPSLFNTNIRHNILYGDPSATDEAVEASALAAQIHDRILSFPDGYGTVVGERGVRLSGGEKQRVAIARTILKNPPILLLDEATSALDSQTERQLQTALKTLMQGRSSLTIAHRLSTIINCDQIIVMDAGCAVESGTHAELIELGGRYSKMWEQQIKTQKEQEAVAASREAARGEPKEEEEEDDGDAPSAGGVGAAAPHQDPIQGAPQQAPPGLLGIVPPAKTGEEDNPLSPGSERGGKGEADSKVATTEEGADPEQKPSDEEGGGREEKKGLPSPPPRSSSRVSFPDAIDPPTTRTTENGNASEKEAKRRRVSSSTTKPSNSANQAFPSSERKLASSSPSNSTAFPSSSPQTKSLPPPPPVEEEISSESAGGVSSPSRMRKRMTSLLRRGGDGAAPTTEGGDESQIISQAELGKEQLIAQAEATTQPASTSSKEGEAERASSQVDKKKAQNRRKNLKKKEKKKEAQKK</sequence>
<keyword evidence="2" id="KW-1185">Reference proteome</keyword>
<dbReference type="EMBL" id="KZ819777">
    <property type="protein sequence ID" value="PWN52436.1"/>
    <property type="molecule type" value="Genomic_DNA"/>
</dbReference>
<accession>A0ACD0P302</accession>
<gene>
    <name evidence="1" type="ORF">IE53DRAFT_378141</name>
</gene>
<organism evidence="1 2">
    <name type="scientific">Violaceomyces palustris</name>
    <dbReference type="NCBI Taxonomy" id="1673888"/>
    <lineage>
        <taxon>Eukaryota</taxon>
        <taxon>Fungi</taxon>
        <taxon>Dikarya</taxon>
        <taxon>Basidiomycota</taxon>
        <taxon>Ustilaginomycotina</taxon>
        <taxon>Ustilaginomycetes</taxon>
        <taxon>Violaceomycetales</taxon>
        <taxon>Violaceomycetaceae</taxon>
        <taxon>Violaceomyces</taxon>
    </lineage>
</organism>
<reference evidence="1 2" key="1">
    <citation type="journal article" date="2018" name="Mol. Biol. Evol.">
        <title>Broad Genomic Sampling Reveals a Smut Pathogenic Ancestry of the Fungal Clade Ustilaginomycotina.</title>
        <authorList>
            <person name="Kijpornyongpan T."/>
            <person name="Mondo S.J."/>
            <person name="Barry K."/>
            <person name="Sandor L."/>
            <person name="Lee J."/>
            <person name="Lipzen A."/>
            <person name="Pangilinan J."/>
            <person name="LaButti K."/>
            <person name="Hainaut M."/>
            <person name="Henrissat B."/>
            <person name="Grigoriev I.V."/>
            <person name="Spatafora J.W."/>
            <person name="Aime M.C."/>
        </authorList>
    </citation>
    <scope>NUCLEOTIDE SEQUENCE [LARGE SCALE GENOMIC DNA]</scope>
    <source>
        <strain evidence="1 2">SA 807</strain>
    </source>
</reference>
<evidence type="ECO:0000313" key="1">
    <source>
        <dbReference type="EMBL" id="PWN52436.1"/>
    </source>
</evidence>
<dbReference type="Proteomes" id="UP000245626">
    <property type="component" value="Unassembled WGS sequence"/>
</dbReference>
<name>A0ACD0P302_9BASI</name>